<sequence length="214" mass="24405">MFRRRLASESEETAVTSSARSSSSTSPQTSQPKGYTPKKGQPTPKRSESEKGLRRPLNAPQTRREAYRQYRERRAREQRRGAQRAGAPKGEEQHFRPQDMGPVRAHARDLVDSRRSVSEFFLPFSLVIIVLAFIPSPQFQIGVYYVVWPALMVTIVAEGIFTGRRVKREARARFPDESVRGAGFYAAVRQLQLRKLRLPKPRVRVGEAITPTNR</sequence>
<protein>
    <submittedName>
        <fullName evidence="3">DUF3043 domain-containing protein</fullName>
    </submittedName>
</protein>
<comment type="caution">
    <text evidence="3">The sequence shown here is derived from an EMBL/GenBank/DDBJ whole genome shotgun (WGS) entry which is preliminary data.</text>
</comment>
<feature type="transmembrane region" description="Helical" evidence="2">
    <location>
        <begin position="117"/>
        <end position="135"/>
    </location>
</feature>
<evidence type="ECO:0000256" key="1">
    <source>
        <dbReference type="SAM" id="MobiDB-lite"/>
    </source>
</evidence>
<feature type="transmembrane region" description="Helical" evidence="2">
    <location>
        <begin position="141"/>
        <end position="161"/>
    </location>
</feature>
<reference evidence="3 4" key="1">
    <citation type="submission" date="2018-11" db="EMBL/GenBank/DDBJ databases">
        <title>The genome draft of YIM 96095.</title>
        <authorList>
            <person name="Tang S.-K."/>
            <person name="Chunyu W.-X."/>
            <person name="Feng Y.-Z."/>
        </authorList>
    </citation>
    <scope>NUCLEOTIDE SEQUENCE [LARGE SCALE GENOMIC DNA]</scope>
    <source>
        <strain evidence="3 4">YIM 96095</strain>
    </source>
</reference>
<dbReference type="Pfam" id="PF11241">
    <property type="entry name" value="DUF3043"/>
    <property type="match status" value="1"/>
</dbReference>
<evidence type="ECO:0000313" key="3">
    <source>
        <dbReference type="EMBL" id="RNL81766.1"/>
    </source>
</evidence>
<dbReference type="EMBL" id="RJMB01000030">
    <property type="protein sequence ID" value="RNL81766.1"/>
    <property type="molecule type" value="Genomic_DNA"/>
</dbReference>
<feature type="compositionally biased region" description="Basic and acidic residues" evidence="1">
    <location>
        <begin position="62"/>
        <end position="80"/>
    </location>
</feature>
<feature type="region of interest" description="Disordered" evidence="1">
    <location>
        <begin position="1"/>
        <end position="97"/>
    </location>
</feature>
<accession>A0A3N0E1T7</accession>
<organism evidence="3 4">
    <name type="scientific">Halostreptopolyspora alba</name>
    <dbReference type="NCBI Taxonomy" id="2487137"/>
    <lineage>
        <taxon>Bacteria</taxon>
        <taxon>Bacillati</taxon>
        <taxon>Actinomycetota</taxon>
        <taxon>Actinomycetes</taxon>
        <taxon>Streptosporangiales</taxon>
        <taxon>Nocardiopsidaceae</taxon>
        <taxon>Halostreptopolyspora</taxon>
    </lineage>
</organism>
<dbReference type="Proteomes" id="UP000269198">
    <property type="component" value="Unassembled WGS sequence"/>
</dbReference>
<evidence type="ECO:0000313" key="4">
    <source>
        <dbReference type="Proteomes" id="UP000269198"/>
    </source>
</evidence>
<feature type="compositionally biased region" description="Low complexity" evidence="1">
    <location>
        <begin position="13"/>
        <end position="26"/>
    </location>
</feature>
<dbReference type="InterPro" id="IPR021403">
    <property type="entry name" value="DUF3043"/>
</dbReference>
<dbReference type="OrthoDB" id="5194448at2"/>
<evidence type="ECO:0000256" key="2">
    <source>
        <dbReference type="SAM" id="Phobius"/>
    </source>
</evidence>
<keyword evidence="2" id="KW-0812">Transmembrane</keyword>
<gene>
    <name evidence="3" type="ORF">EFW17_21560</name>
</gene>
<keyword evidence="4" id="KW-1185">Reference proteome</keyword>
<proteinExistence type="predicted"/>
<name>A0A3N0E1T7_9ACTN</name>
<dbReference type="AlphaFoldDB" id="A0A3N0E1T7"/>
<keyword evidence="2" id="KW-0472">Membrane</keyword>
<keyword evidence="2" id="KW-1133">Transmembrane helix</keyword>